<feature type="signal peptide" evidence="2">
    <location>
        <begin position="1"/>
        <end position="23"/>
    </location>
</feature>
<dbReference type="OrthoDB" id="5832280at2759"/>
<dbReference type="AlphaFoldDB" id="A0A016U8Z1"/>
<evidence type="ECO:0000313" key="3">
    <source>
        <dbReference type="EMBL" id="EYC11605.1"/>
    </source>
</evidence>
<feature type="transmembrane region" description="Helical" evidence="1">
    <location>
        <begin position="94"/>
        <end position="113"/>
    </location>
</feature>
<proteinExistence type="predicted"/>
<dbReference type="Proteomes" id="UP000024635">
    <property type="component" value="Unassembled WGS sequence"/>
</dbReference>
<sequence>MHKTLLMASALVSFFSVALLAHAVYQYQHDINWWMYVPAYGLAGALCIFPLPSVSLWRSLSSLAAIGGGLLMLFLAWTFHGIESSPGLDLKEARNLLPIALGVALTTGTRLSLDVNHKILHYIRSFILVTIFTLSIITTVYSVKYYLE</sequence>
<organism evidence="3 4">
    <name type="scientific">Ancylostoma ceylanicum</name>
    <dbReference type="NCBI Taxonomy" id="53326"/>
    <lineage>
        <taxon>Eukaryota</taxon>
        <taxon>Metazoa</taxon>
        <taxon>Ecdysozoa</taxon>
        <taxon>Nematoda</taxon>
        <taxon>Chromadorea</taxon>
        <taxon>Rhabditida</taxon>
        <taxon>Rhabditina</taxon>
        <taxon>Rhabditomorpha</taxon>
        <taxon>Strongyloidea</taxon>
        <taxon>Ancylostomatidae</taxon>
        <taxon>Ancylostomatinae</taxon>
        <taxon>Ancylostoma</taxon>
    </lineage>
</organism>
<keyword evidence="1" id="KW-0812">Transmembrane</keyword>
<keyword evidence="1" id="KW-1133">Transmembrane helix</keyword>
<feature type="transmembrane region" description="Helical" evidence="1">
    <location>
        <begin position="125"/>
        <end position="147"/>
    </location>
</feature>
<feature type="transmembrane region" description="Helical" evidence="1">
    <location>
        <begin position="33"/>
        <end position="51"/>
    </location>
</feature>
<accession>A0A016U8Z1</accession>
<keyword evidence="1" id="KW-0472">Membrane</keyword>
<keyword evidence="4" id="KW-1185">Reference proteome</keyword>
<name>A0A016U8Z1_9BILA</name>
<comment type="caution">
    <text evidence="3">The sequence shown here is derived from an EMBL/GenBank/DDBJ whole genome shotgun (WGS) entry which is preliminary data.</text>
</comment>
<keyword evidence="2" id="KW-0732">Signal</keyword>
<evidence type="ECO:0000256" key="1">
    <source>
        <dbReference type="SAM" id="Phobius"/>
    </source>
</evidence>
<evidence type="ECO:0000256" key="2">
    <source>
        <dbReference type="SAM" id="SignalP"/>
    </source>
</evidence>
<feature type="chain" id="PRO_5001487998" evidence="2">
    <location>
        <begin position="24"/>
        <end position="148"/>
    </location>
</feature>
<gene>
    <name evidence="3" type="primary">Acey_s0050.g2000</name>
    <name evidence="3" type="synonym">Acey-Y71F9B.1</name>
    <name evidence="3" type="ORF">Y032_0050g2000</name>
</gene>
<reference evidence="4" key="1">
    <citation type="journal article" date="2015" name="Nat. Genet.">
        <title>The genome and transcriptome of the zoonotic hookworm Ancylostoma ceylanicum identify infection-specific gene families.</title>
        <authorList>
            <person name="Schwarz E.M."/>
            <person name="Hu Y."/>
            <person name="Antoshechkin I."/>
            <person name="Miller M.M."/>
            <person name="Sternberg P.W."/>
            <person name="Aroian R.V."/>
        </authorList>
    </citation>
    <scope>NUCLEOTIDE SEQUENCE</scope>
    <source>
        <strain evidence="4">HY135</strain>
    </source>
</reference>
<dbReference type="EMBL" id="JARK01001386">
    <property type="protein sequence ID" value="EYC11605.1"/>
    <property type="molecule type" value="Genomic_DNA"/>
</dbReference>
<evidence type="ECO:0000313" key="4">
    <source>
        <dbReference type="Proteomes" id="UP000024635"/>
    </source>
</evidence>
<feature type="transmembrane region" description="Helical" evidence="1">
    <location>
        <begin position="63"/>
        <end position="82"/>
    </location>
</feature>
<protein>
    <submittedName>
        <fullName evidence="3">Uncharacterized protein</fullName>
    </submittedName>
</protein>